<reference evidence="2" key="1">
    <citation type="submission" date="2020-05" db="EMBL/GenBank/DDBJ databases">
        <authorList>
            <person name="Chiriac C."/>
            <person name="Salcher M."/>
            <person name="Ghai R."/>
            <person name="Kavagutti S V."/>
        </authorList>
    </citation>
    <scope>NUCLEOTIDE SEQUENCE</scope>
</reference>
<proteinExistence type="predicted"/>
<feature type="region of interest" description="Disordered" evidence="1">
    <location>
        <begin position="143"/>
        <end position="184"/>
    </location>
</feature>
<dbReference type="EMBL" id="LR798216">
    <property type="protein sequence ID" value="CAB5195045.1"/>
    <property type="molecule type" value="Genomic_DNA"/>
</dbReference>
<accession>A0A6J7WFB0</accession>
<gene>
    <name evidence="2" type="ORF">UFOVP174_50</name>
</gene>
<evidence type="ECO:0000313" key="2">
    <source>
        <dbReference type="EMBL" id="CAB5195045.1"/>
    </source>
</evidence>
<evidence type="ECO:0000256" key="1">
    <source>
        <dbReference type="SAM" id="MobiDB-lite"/>
    </source>
</evidence>
<sequence length="651" mass="68186">MGAILGENIILYKIDTSTIPATETPFACSTSCSFSSTTDMVELASSTNAYFKVPTIDLSNWNVTCDGLTSLSGYGVDDIANEQKNRTLFLIRFAIDNEGVFKYISGYCFISGYSISGSMNSVSPYSVSFTGTGIYYTDATPTTTTSTTSTTTSTTSTSTTSTTTTSTSTTSTSTTTSTTTSTSTTTTRAPVWYSLFNCGTGATTTSTSYPDGSFSLDERVTSTGQTFRIDLINYTDPGGAHLSIVTTGLTGCPATTTTTTTSTTLALVDFSLSYTCSGGTAYLTSDTYTGGAGTYEYTDNVYATQSAALSATAWTAGTSKIYYNQDDTIHWVAVRDAANPTNRRAKSVTPACATTTTTSTTTRQAVWYNLYNCGTGATTTSTNYLYGDFAVDERVTSTGQTFRITSQVTTDPGGAHLSIVTTGLTGCPTTTTTTTTTTLAPLSFSISYTCSGTNAVVTINSFAGGSGGYSYGNTLFNYSSDAYANTAWTSGTSNTYGAQSFAVSGQLWAVIKDSNGNKLALSVTPTCTTTTTTTTTTTIGTPDAQFYLTLDSGNSGSLAIYKNGSLNTTLTFDGASTAITMNPGDTFYCIITQTARANSTQRGQIISNDNGSTYDDVSTTAGGLPKSRTSATQTVVTAHLYQVYGYCGDLR</sequence>
<protein>
    <submittedName>
        <fullName evidence="2">Uncharacterized protein</fullName>
    </submittedName>
</protein>
<name>A0A6J7WFB0_9CAUD</name>
<organism evidence="2">
    <name type="scientific">uncultured Caudovirales phage</name>
    <dbReference type="NCBI Taxonomy" id="2100421"/>
    <lineage>
        <taxon>Viruses</taxon>
        <taxon>Duplodnaviria</taxon>
        <taxon>Heunggongvirae</taxon>
        <taxon>Uroviricota</taxon>
        <taxon>Caudoviricetes</taxon>
        <taxon>Peduoviridae</taxon>
        <taxon>Maltschvirus</taxon>
        <taxon>Maltschvirus maltsch</taxon>
    </lineage>
</organism>